<comment type="caution">
    <text evidence="1">The sequence shown here is derived from an EMBL/GenBank/DDBJ whole genome shotgun (WGS) entry which is preliminary data.</text>
</comment>
<dbReference type="EMBL" id="JAPDNS010000001">
    <property type="protein sequence ID" value="MCW3485096.1"/>
    <property type="molecule type" value="Genomic_DNA"/>
</dbReference>
<evidence type="ECO:0000313" key="1">
    <source>
        <dbReference type="EMBL" id="MCW3485096.1"/>
    </source>
</evidence>
<dbReference type="InterPro" id="IPR034660">
    <property type="entry name" value="DinB/YfiT-like"/>
</dbReference>
<proteinExistence type="predicted"/>
<accession>A0ABT3IMA5</accession>
<reference evidence="1 2" key="1">
    <citation type="submission" date="2022-10" db="EMBL/GenBank/DDBJ databases">
        <title>Chitinophaga nivalis PC15 sp. nov., isolated from Pyeongchang county, South Korea.</title>
        <authorList>
            <person name="Trinh H.N."/>
        </authorList>
    </citation>
    <scope>NUCLEOTIDE SEQUENCE [LARGE SCALE GENOMIC DNA]</scope>
    <source>
        <strain evidence="1 2">PC14</strain>
    </source>
</reference>
<organism evidence="1 2">
    <name type="scientific">Chitinophaga nivalis</name>
    <dbReference type="NCBI Taxonomy" id="2991709"/>
    <lineage>
        <taxon>Bacteria</taxon>
        <taxon>Pseudomonadati</taxon>
        <taxon>Bacteroidota</taxon>
        <taxon>Chitinophagia</taxon>
        <taxon>Chitinophagales</taxon>
        <taxon>Chitinophagaceae</taxon>
        <taxon>Chitinophaga</taxon>
    </lineage>
</organism>
<keyword evidence="2" id="KW-1185">Reference proteome</keyword>
<dbReference type="SUPFAM" id="SSF109854">
    <property type="entry name" value="DinB/YfiT-like putative metalloenzymes"/>
    <property type="match status" value="1"/>
</dbReference>
<dbReference type="Gene3D" id="1.20.120.450">
    <property type="entry name" value="dinb family like domain"/>
    <property type="match status" value="1"/>
</dbReference>
<dbReference type="Proteomes" id="UP001207742">
    <property type="component" value="Unassembled WGS sequence"/>
</dbReference>
<protein>
    <submittedName>
        <fullName evidence="1">DinB family protein</fullName>
    </submittedName>
</protein>
<gene>
    <name evidence="1" type="ORF">OL497_14400</name>
</gene>
<name>A0ABT3IMA5_9BACT</name>
<dbReference type="RefSeq" id="WP_264731143.1">
    <property type="nucleotide sequence ID" value="NZ_JAPDNR010000001.1"/>
</dbReference>
<evidence type="ECO:0000313" key="2">
    <source>
        <dbReference type="Proteomes" id="UP001207742"/>
    </source>
</evidence>
<sequence>MQQTYRTGAKGALLDEYENVLQALIHVIADISDQELVHLIDTTTKNDNCRSFQTVLAHVVHAVYAYSTYIDKLYGHTPVLPDKQFHPTVSLFIADLRHGFQYTVDVFRDIKDTELEVEDADKKILTPWGQLYDIEQMMEHAIVHVMRHRRQLEKFKILLQR</sequence>